<dbReference type="AlphaFoldDB" id="A0A1Y2G5J2"/>
<evidence type="ECO:0000256" key="3">
    <source>
        <dbReference type="ARBA" id="ARBA00022670"/>
    </source>
</evidence>
<organism evidence="10 11">
    <name type="scientific">Leucosporidium creatinivorum</name>
    <dbReference type="NCBI Taxonomy" id="106004"/>
    <lineage>
        <taxon>Eukaryota</taxon>
        <taxon>Fungi</taxon>
        <taxon>Dikarya</taxon>
        <taxon>Basidiomycota</taxon>
        <taxon>Pucciniomycotina</taxon>
        <taxon>Microbotryomycetes</taxon>
        <taxon>Leucosporidiales</taxon>
        <taxon>Leucosporidium</taxon>
    </lineage>
</organism>
<comment type="caution">
    <text evidence="10">The sequence shown here is derived from an EMBL/GenBank/DDBJ whole genome shotgun (WGS) entry which is preliminary data.</text>
</comment>
<comment type="similarity">
    <text evidence="2 7 8">Belongs to the peptidase C12 family.</text>
</comment>
<feature type="site" description="Transition state stabilizer" evidence="7">
    <location>
        <position position="90"/>
    </location>
</feature>
<feature type="site" description="Important for enzyme activity" evidence="7">
    <location>
        <position position="182"/>
    </location>
</feature>
<dbReference type="GO" id="GO:0005737">
    <property type="term" value="C:cytoplasm"/>
    <property type="evidence" value="ECO:0007669"/>
    <property type="project" value="TreeGrafter"/>
</dbReference>
<dbReference type="GO" id="GO:0016579">
    <property type="term" value="P:protein deubiquitination"/>
    <property type="evidence" value="ECO:0007669"/>
    <property type="project" value="TreeGrafter"/>
</dbReference>
<protein>
    <recommendedName>
        <fullName evidence="8">Ubiquitin carboxyl-terminal hydrolase</fullName>
        <ecNumber evidence="8">3.4.19.12</ecNumber>
    </recommendedName>
</protein>
<dbReference type="Proteomes" id="UP000193467">
    <property type="component" value="Unassembled WGS sequence"/>
</dbReference>
<keyword evidence="5 7" id="KW-0378">Hydrolase</keyword>
<dbReference type="InterPro" id="IPR057254">
    <property type="entry name" value="UCH_AS"/>
</dbReference>
<evidence type="ECO:0000256" key="2">
    <source>
        <dbReference type="ARBA" id="ARBA00009326"/>
    </source>
</evidence>
<dbReference type="GO" id="GO:0004843">
    <property type="term" value="F:cysteine-type deubiquitinase activity"/>
    <property type="evidence" value="ECO:0007669"/>
    <property type="project" value="UniProtKB-UniRule"/>
</dbReference>
<dbReference type="EC" id="3.4.19.12" evidence="8"/>
<accession>A0A1Y2G5J2</accession>
<comment type="catalytic activity">
    <reaction evidence="1 7 8">
        <text>Thiol-dependent hydrolysis of ester, thioester, amide, peptide and isopeptide bonds formed by the C-terminal Gly of ubiquitin (a 76-residue protein attached to proteins as an intracellular targeting signal).</text>
        <dbReference type="EC" id="3.4.19.12"/>
    </reaction>
</comment>
<dbReference type="PRINTS" id="PR00707">
    <property type="entry name" value="UBCTHYDRLASE"/>
</dbReference>
<evidence type="ECO:0000256" key="4">
    <source>
        <dbReference type="ARBA" id="ARBA00022786"/>
    </source>
</evidence>
<name>A0A1Y2G5J2_9BASI</name>
<dbReference type="OrthoDB" id="427186at2759"/>
<dbReference type="PANTHER" id="PTHR10589:SF17">
    <property type="entry name" value="UBIQUITIN CARBOXYL-TERMINAL HYDROLASE"/>
    <property type="match status" value="1"/>
</dbReference>
<reference evidence="10 11" key="1">
    <citation type="submission" date="2016-07" db="EMBL/GenBank/DDBJ databases">
        <title>Pervasive Adenine N6-methylation of Active Genes in Fungi.</title>
        <authorList>
            <consortium name="DOE Joint Genome Institute"/>
            <person name="Mondo S.J."/>
            <person name="Dannebaum R.O."/>
            <person name="Kuo R.C."/>
            <person name="Labutti K."/>
            <person name="Haridas S."/>
            <person name="Kuo A."/>
            <person name="Salamov A."/>
            <person name="Ahrendt S.R."/>
            <person name="Lipzen A."/>
            <person name="Sullivan W."/>
            <person name="Andreopoulos W.B."/>
            <person name="Clum A."/>
            <person name="Lindquist E."/>
            <person name="Daum C."/>
            <person name="Ramamoorthy G.K."/>
            <person name="Gryganskyi A."/>
            <person name="Culley D."/>
            <person name="Magnuson J.K."/>
            <person name="James T.Y."/>
            <person name="O'Malley M.A."/>
            <person name="Stajich J.E."/>
            <person name="Spatafora J.W."/>
            <person name="Visel A."/>
            <person name="Grigoriev I.V."/>
        </authorList>
    </citation>
    <scope>NUCLEOTIDE SEQUENCE [LARGE SCALE GENOMIC DNA]</scope>
    <source>
        <strain evidence="10 11">62-1032</strain>
    </source>
</reference>
<dbReference type="FunCoup" id="A0A1Y2G5J2">
    <property type="interactions" value="393"/>
</dbReference>
<dbReference type="PANTHER" id="PTHR10589">
    <property type="entry name" value="UBIQUITIN CARBOXYL-TERMINAL HYDROLASE"/>
    <property type="match status" value="1"/>
</dbReference>
<evidence type="ECO:0000256" key="6">
    <source>
        <dbReference type="ARBA" id="ARBA00022807"/>
    </source>
</evidence>
<dbReference type="GO" id="GO:0006511">
    <property type="term" value="P:ubiquitin-dependent protein catabolic process"/>
    <property type="evidence" value="ECO:0007669"/>
    <property type="project" value="UniProtKB-UniRule"/>
</dbReference>
<dbReference type="Pfam" id="PF01088">
    <property type="entry name" value="Peptidase_C12"/>
    <property type="match status" value="1"/>
</dbReference>
<proteinExistence type="inferred from homology"/>
<evidence type="ECO:0000256" key="7">
    <source>
        <dbReference type="PROSITE-ProRule" id="PRU01393"/>
    </source>
</evidence>
<dbReference type="Gene3D" id="3.40.532.10">
    <property type="entry name" value="Peptidase C12, ubiquitin carboxyl-terminal hydrolase"/>
    <property type="match status" value="1"/>
</dbReference>
<dbReference type="PROSITE" id="PS52048">
    <property type="entry name" value="UCH_DOMAIN"/>
    <property type="match status" value="1"/>
</dbReference>
<feature type="active site" description="Nucleophile" evidence="7">
    <location>
        <position position="96"/>
    </location>
</feature>
<feature type="domain" description="UCH catalytic" evidence="9">
    <location>
        <begin position="5"/>
        <end position="225"/>
    </location>
</feature>
<dbReference type="InterPro" id="IPR036959">
    <property type="entry name" value="Peptidase_C12_UCH_sf"/>
</dbReference>
<feature type="active site" description="Proton donor" evidence="7">
    <location>
        <position position="167"/>
    </location>
</feature>
<dbReference type="EMBL" id="MCGR01000002">
    <property type="protein sequence ID" value="ORY91772.1"/>
    <property type="molecule type" value="Genomic_DNA"/>
</dbReference>
<keyword evidence="3 7" id="KW-0645">Protease</keyword>
<dbReference type="InterPro" id="IPR038765">
    <property type="entry name" value="Papain-like_cys_pep_sf"/>
</dbReference>
<evidence type="ECO:0000313" key="11">
    <source>
        <dbReference type="Proteomes" id="UP000193467"/>
    </source>
</evidence>
<sequence>MAAPRWLPLESNPQSFNAWSQDLGLDTSSYSFQDCYGLDPEVLSWVKQPVKAVLLLFPITEAYEKQRKAQDEQILEDGVEGVADVIYFKQTIGNACGTFALLHALANCGVPLADGPLKKMFEDCIDKTPLERAALISNNQDLERVHTETAQSGQTATPDLDVEVDLHFVTFIEHNGALIELDGRRNSPVNHGNIKEGLLEDAAEVVKQIISLSDSIQFNVVTLSPTPEDD</sequence>
<evidence type="ECO:0000259" key="9">
    <source>
        <dbReference type="PROSITE" id="PS52048"/>
    </source>
</evidence>
<dbReference type="InParanoid" id="A0A1Y2G5J2"/>
<evidence type="ECO:0000256" key="5">
    <source>
        <dbReference type="ARBA" id="ARBA00022801"/>
    </source>
</evidence>
<evidence type="ECO:0000313" key="10">
    <source>
        <dbReference type="EMBL" id="ORY91772.1"/>
    </source>
</evidence>
<dbReference type="InterPro" id="IPR001578">
    <property type="entry name" value="Peptidase_C12_UCH"/>
</dbReference>
<keyword evidence="6 7" id="KW-0788">Thiol protease</keyword>
<dbReference type="CDD" id="cd09616">
    <property type="entry name" value="Peptidase_C12_UCH_L1_L3"/>
    <property type="match status" value="1"/>
</dbReference>
<evidence type="ECO:0000256" key="1">
    <source>
        <dbReference type="ARBA" id="ARBA00000707"/>
    </source>
</evidence>
<dbReference type="PROSITE" id="PS00140">
    <property type="entry name" value="UCH_1"/>
    <property type="match status" value="1"/>
</dbReference>
<dbReference type="FunFam" id="3.40.532.10:FF:000006">
    <property type="entry name" value="Ubiquitin carboxyl-terminal hydrolase"/>
    <property type="match status" value="1"/>
</dbReference>
<gene>
    <name evidence="10" type="ORF">BCR35DRAFT_299098</name>
</gene>
<keyword evidence="4 7" id="KW-0833">Ubl conjugation pathway</keyword>
<evidence type="ECO:0000256" key="8">
    <source>
        <dbReference type="RuleBase" id="RU361215"/>
    </source>
</evidence>
<dbReference type="STRING" id="106004.A0A1Y2G5J2"/>
<dbReference type="SUPFAM" id="SSF54001">
    <property type="entry name" value="Cysteine proteinases"/>
    <property type="match status" value="1"/>
</dbReference>
<keyword evidence="11" id="KW-1185">Reference proteome</keyword>